<evidence type="ECO:0000256" key="1">
    <source>
        <dbReference type="SAM" id="MobiDB-lite"/>
    </source>
</evidence>
<feature type="region of interest" description="Disordered" evidence="1">
    <location>
        <begin position="33"/>
        <end position="64"/>
    </location>
</feature>
<reference evidence="2 3" key="1">
    <citation type="submission" date="2024-05" db="EMBL/GenBank/DDBJ databases">
        <title>A draft genome resource for the thread blight pathogen Marasmius tenuissimus strain MS-2.</title>
        <authorList>
            <person name="Yulfo-Soto G.E."/>
            <person name="Baruah I.K."/>
            <person name="Amoako-Attah I."/>
            <person name="Bukari Y."/>
            <person name="Meinhardt L.W."/>
            <person name="Bailey B.A."/>
            <person name="Cohen S.P."/>
        </authorList>
    </citation>
    <scope>NUCLEOTIDE SEQUENCE [LARGE SCALE GENOMIC DNA]</scope>
    <source>
        <strain evidence="2 3">MS-2</strain>
    </source>
</reference>
<feature type="compositionally biased region" description="Acidic residues" evidence="1">
    <location>
        <begin position="586"/>
        <end position="608"/>
    </location>
</feature>
<dbReference type="EMBL" id="JBBXMP010000036">
    <property type="protein sequence ID" value="KAL0066353.1"/>
    <property type="molecule type" value="Genomic_DNA"/>
</dbReference>
<evidence type="ECO:0008006" key="4">
    <source>
        <dbReference type="Google" id="ProtNLM"/>
    </source>
</evidence>
<sequence length="608" mass="68275">MCTMDVARPAYTLTDTPAVDLDTLPAGTEKTVVTQHDEQLTPAQHQTRTLSSHQASSQSEARPRTCWLASPTSRRVPVEIWSMIFTLVIGSTTSFVACNPHGVIPGSDIAQSNAYNLTLVCSHWRQIVLGLPNLWTSIEVNLRNLEKDIRPGLKLHLDHSKGRPLDLVIDYRTKGSSNHAQDYPGWSESTCRTLDYLVRFLLPRCKGLWIYMDGFEDYFLNSPDIPYPFLSFPSLVQFSHDFDISPSLSWRAGQHWFWDALRHRAPLLRSVSSLTGVLPISYVHYPQLTELHILAHLASPNLIYTLLSCTRSLEVLSITDSGIQRSQFLNMQSNSSLPVHTLTVDLFSFPTTILDVLSFFTFPHLTTLRLTAGFPFCCFESSEDWINLFERINHYSQTIQHLELQLIVSDQPHIHREGLCLEYGRDGQHCLSGLFRAVPNLTELTLSVEGEGDAYKPVFGWLFPGLTIPRTLPTSPDDILLPKLRSLSISDEVFPMGCSVIGNDIVEMMTSRSALSWWPSLVGEGKPVALLERFMLGYCGGRCESNLHQGPEHGVGSALYSERVRALRESGTECVMVRHRAAPYEQEGETEIDGAQTDESDSEYDFGD</sequence>
<keyword evidence="3" id="KW-1185">Reference proteome</keyword>
<organism evidence="2 3">
    <name type="scientific">Marasmius tenuissimus</name>
    <dbReference type="NCBI Taxonomy" id="585030"/>
    <lineage>
        <taxon>Eukaryota</taxon>
        <taxon>Fungi</taxon>
        <taxon>Dikarya</taxon>
        <taxon>Basidiomycota</taxon>
        <taxon>Agaricomycotina</taxon>
        <taxon>Agaricomycetes</taxon>
        <taxon>Agaricomycetidae</taxon>
        <taxon>Agaricales</taxon>
        <taxon>Marasmiineae</taxon>
        <taxon>Marasmiaceae</taxon>
        <taxon>Marasmius</taxon>
    </lineage>
</organism>
<name>A0ABR2ZYA1_9AGAR</name>
<proteinExistence type="predicted"/>
<dbReference type="Proteomes" id="UP001437256">
    <property type="component" value="Unassembled WGS sequence"/>
</dbReference>
<evidence type="ECO:0000313" key="2">
    <source>
        <dbReference type="EMBL" id="KAL0066353.1"/>
    </source>
</evidence>
<evidence type="ECO:0000313" key="3">
    <source>
        <dbReference type="Proteomes" id="UP001437256"/>
    </source>
</evidence>
<accession>A0ABR2ZYA1</accession>
<feature type="region of interest" description="Disordered" evidence="1">
    <location>
        <begin position="580"/>
        <end position="608"/>
    </location>
</feature>
<feature type="compositionally biased region" description="Polar residues" evidence="1">
    <location>
        <begin position="41"/>
        <end position="60"/>
    </location>
</feature>
<gene>
    <name evidence="2" type="ORF">AAF712_006612</name>
</gene>
<comment type="caution">
    <text evidence="2">The sequence shown here is derived from an EMBL/GenBank/DDBJ whole genome shotgun (WGS) entry which is preliminary data.</text>
</comment>
<protein>
    <recommendedName>
        <fullName evidence="4">F-box domain-containing protein</fullName>
    </recommendedName>
</protein>